<sequence>MYQHSDTSVDDPLQRGFNCSVDRSLLSVEPPDMLMSLASVSINCFYGVWPLLHPEAKLDFDRKEKQMEYRNRYRNEIKLSWNSETIETVSKP</sequence>
<evidence type="ECO:0000313" key="1">
    <source>
        <dbReference type="EMBL" id="KAF8771387.1"/>
    </source>
</evidence>
<dbReference type="EMBL" id="JABXBU010002228">
    <property type="protein sequence ID" value="KAF8771387.1"/>
    <property type="molecule type" value="Genomic_DNA"/>
</dbReference>
<gene>
    <name evidence="1" type="ORF">HNY73_018813</name>
</gene>
<keyword evidence="2" id="KW-1185">Reference proteome</keyword>
<evidence type="ECO:0000313" key="2">
    <source>
        <dbReference type="Proteomes" id="UP000807504"/>
    </source>
</evidence>
<dbReference type="Proteomes" id="UP000807504">
    <property type="component" value="Unassembled WGS sequence"/>
</dbReference>
<reference evidence="1" key="2">
    <citation type="submission" date="2020-06" db="EMBL/GenBank/DDBJ databases">
        <authorList>
            <person name="Sheffer M."/>
        </authorList>
    </citation>
    <scope>NUCLEOTIDE SEQUENCE</scope>
</reference>
<organism evidence="1 2">
    <name type="scientific">Argiope bruennichi</name>
    <name type="common">Wasp spider</name>
    <name type="synonym">Aranea bruennichi</name>
    <dbReference type="NCBI Taxonomy" id="94029"/>
    <lineage>
        <taxon>Eukaryota</taxon>
        <taxon>Metazoa</taxon>
        <taxon>Ecdysozoa</taxon>
        <taxon>Arthropoda</taxon>
        <taxon>Chelicerata</taxon>
        <taxon>Arachnida</taxon>
        <taxon>Araneae</taxon>
        <taxon>Araneomorphae</taxon>
        <taxon>Entelegynae</taxon>
        <taxon>Araneoidea</taxon>
        <taxon>Araneidae</taxon>
        <taxon>Argiope</taxon>
    </lineage>
</organism>
<protein>
    <submittedName>
        <fullName evidence="1">Uncharacterized protein</fullName>
    </submittedName>
</protein>
<proteinExistence type="predicted"/>
<accession>A0A8T0EF99</accession>
<reference evidence="1" key="1">
    <citation type="journal article" date="2020" name="bioRxiv">
        <title>Chromosome-level reference genome of the European wasp spider Argiope bruennichi: a resource for studies on range expansion and evolutionary adaptation.</title>
        <authorList>
            <person name="Sheffer M.M."/>
            <person name="Hoppe A."/>
            <person name="Krehenwinkel H."/>
            <person name="Uhl G."/>
            <person name="Kuss A.W."/>
            <person name="Jensen L."/>
            <person name="Jensen C."/>
            <person name="Gillespie R.G."/>
            <person name="Hoff K.J."/>
            <person name="Prost S."/>
        </authorList>
    </citation>
    <scope>NUCLEOTIDE SEQUENCE</scope>
</reference>
<dbReference type="AlphaFoldDB" id="A0A8T0EF99"/>
<name>A0A8T0EF99_ARGBR</name>
<comment type="caution">
    <text evidence="1">The sequence shown here is derived from an EMBL/GenBank/DDBJ whole genome shotgun (WGS) entry which is preliminary data.</text>
</comment>